<comment type="caution">
    <text evidence="2">The sequence shown here is derived from an EMBL/GenBank/DDBJ whole genome shotgun (WGS) entry which is preliminary data.</text>
</comment>
<name>A0ABY2E0Z1_9MICO</name>
<proteinExistence type="predicted"/>
<protein>
    <submittedName>
        <fullName evidence="2">Uncharacterized protein</fullName>
    </submittedName>
</protein>
<dbReference type="Proteomes" id="UP000504882">
    <property type="component" value="Unassembled WGS sequence"/>
</dbReference>
<evidence type="ECO:0000313" key="2">
    <source>
        <dbReference type="EMBL" id="TDE91596.1"/>
    </source>
</evidence>
<dbReference type="RefSeq" id="WP_133108630.1">
    <property type="nucleotide sequence ID" value="NZ_SMNA01000007.1"/>
</dbReference>
<accession>A0ABY2E0Z1</accession>
<gene>
    <name evidence="2" type="ORF">EXU48_15740</name>
</gene>
<reference evidence="2 3" key="1">
    <citation type="submission" date="2019-03" db="EMBL/GenBank/DDBJ databases">
        <title>Genomic features of bacteria from cold environments.</title>
        <authorList>
            <person name="Shen L."/>
        </authorList>
    </citation>
    <scope>NUCLEOTIDE SEQUENCE [LARGE SCALE GENOMIC DNA]</scope>
    <source>
        <strain evidence="3">T3246-1</strain>
    </source>
</reference>
<evidence type="ECO:0000256" key="1">
    <source>
        <dbReference type="SAM" id="MobiDB-lite"/>
    </source>
</evidence>
<sequence>MGGGDHAEFMAFTRRILRAASRRMALADPEDLADLVALRAAVDEAIDNAARSVHANGATWEQIGAATGTTKQAAHKRWGRQPRVDHEQAVTIGR</sequence>
<dbReference type="EMBL" id="SMNA01000007">
    <property type="protein sequence ID" value="TDE91596.1"/>
    <property type="molecule type" value="Genomic_DNA"/>
</dbReference>
<keyword evidence="3" id="KW-1185">Reference proteome</keyword>
<evidence type="ECO:0000313" key="3">
    <source>
        <dbReference type="Proteomes" id="UP000504882"/>
    </source>
</evidence>
<organism evidence="2 3">
    <name type="scientific">Occultella glacieicola</name>
    <dbReference type="NCBI Taxonomy" id="2518684"/>
    <lineage>
        <taxon>Bacteria</taxon>
        <taxon>Bacillati</taxon>
        <taxon>Actinomycetota</taxon>
        <taxon>Actinomycetes</taxon>
        <taxon>Micrococcales</taxon>
        <taxon>Ruaniaceae</taxon>
        <taxon>Occultella</taxon>
    </lineage>
</organism>
<feature type="region of interest" description="Disordered" evidence="1">
    <location>
        <begin position="67"/>
        <end position="94"/>
    </location>
</feature>